<dbReference type="HOGENOM" id="CLU_002483_1_0_5"/>
<evidence type="ECO:0000256" key="7">
    <source>
        <dbReference type="ARBA" id="ARBA00023098"/>
    </source>
</evidence>
<dbReference type="InterPro" id="IPR003953">
    <property type="entry name" value="FAD-dep_OxRdtase_2_FAD-bd"/>
</dbReference>
<evidence type="ECO:0000256" key="10">
    <source>
        <dbReference type="ARBA" id="ARBA00023235"/>
    </source>
</evidence>
<dbReference type="OrthoDB" id="9798604at2"/>
<comment type="cofactor">
    <cofactor evidence="1">
        <name>FAD</name>
        <dbReference type="ChEBI" id="CHEBI:57692"/>
    </cofactor>
</comment>
<dbReference type="InterPro" id="IPR052542">
    <property type="entry name" value="Cholesterol_Oxidase"/>
</dbReference>
<evidence type="ECO:0000256" key="12">
    <source>
        <dbReference type="ARBA" id="ARBA00049645"/>
    </source>
</evidence>
<evidence type="ECO:0000256" key="4">
    <source>
        <dbReference type="ARBA" id="ARBA00022630"/>
    </source>
</evidence>
<dbReference type="GO" id="GO:0008203">
    <property type="term" value="P:cholesterol metabolic process"/>
    <property type="evidence" value="ECO:0007669"/>
    <property type="project" value="UniProtKB-KW"/>
</dbReference>
<evidence type="ECO:0000256" key="11">
    <source>
        <dbReference type="ARBA" id="ARBA00038856"/>
    </source>
</evidence>
<dbReference type="PANTHER" id="PTHR47470">
    <property type="entry name" value="CHOLESTEROL OXIDASE"/>
    <property type="match status" value="1"/>
</dbReference>
<keyword evidence="7" id="KW-0443">Lipid metabolism</keyword>
<keyword evidence="19" id="KW-1185">Reference proteome</keyword>
<evidence type="ECO:0000256" key="3">
    <source>
        <dbReference type="ARBA" id="ARBA00022548"/>
    </source>
</evidence>
<dbReference type="Pfam" id="PF05199">
    <property type="entry name" value="GMC_oxred_C"/>
    <property type="match status" value="1"/>
</dbReference>
<evidence type="ECO:0000256" key="13">
    <source>
        <dbReference type="ARBA" id="ARBA00049723"/>
    </source>
</evidence>
<dbReference type="RefSeq" id="WP_052464065.1">
    <property type="nucleotide sequence ID" value="NZ_AP014648.1"/>
</dbReference>
<evidence type="ECO:0000259" key="17">
    <source>
        <dbReference type="PROSITE" id="PS00623"/>
    </source>
</evidence>
<evidence type="ECO:0000256" key="8">
    <source>
        <dbReference type="ARBA" id="ARBA00023166"/>
    </source>
</evidence>
<keyword evidence="4 16" id="KW-0285">Flavoprotein</keyword>
<evidence type="ECO:0000256" key="6">
    <source>
        <dbReference type="ARBA" id="ARBA00023002"/>
    </source>
</evidence>
<dbReference type="EMBL" id="AP014648">
    <property type="protein sequence ID" value="BAQ15981.1"/>
    <property type="molecule type" value="Genomic_DNA"/>
</dbReference>
<keyword evidence="6" id="KW-0560">Oxidoreductase</keyword>
<dbReference type="GO" id="GO:0016995">
    <property type="term" value="F:cholesterol oxidase activity"/>
    <property type="evidence" value="ECO:0007669"/>
    <property type="project" value="UniProtKB-EC"/>
</dbReference>
<proteinExistence type="inferred from homology"/>
<dbReference type="EC" id="5.3.3.1" evidence="11"/>
<evidence type="ECO:0000313" key="18">
    <source>
        <dbReference type="EMBL" id="BAQ15981.1"/>
    </source>
</evidence>
<dbReference type="STRING" id="1384459.GL4_0515"/>
<dbReference type="InterPro" id="IPR007867">
    <property type="entry name" value="GMC_OxRtase_C"/>
</dbReference>
<feature type="domain" description="Glucose-methanol-choline oxidoreductase N-terminal" evidence="17">
    <location>
        <begin position="97"/>
        <end position="120"/>
    </location>
</feature>
<dbReference type="Pfam" id="PF00890">
    <property type="entry name" value="FAD_binding_2"/>
    <property type="match status" value="1"/>
</dbReference>
<dbReference type="InterPro" id="IPR036188">
    <property type="entry name" value="FAD/NAD-bd_sf"/>
</dbReference>
<dbReference type="PROSITE" id="PS00623">
    <property type="entry name" value="GMC_OXRED_1"/>
    <property type="match status" value="1"/>
</dbReference>
<dbReference type="GO" id="GO:0050660">
    <property type="term" value="F:flavin adenine dinucleotide binding"/>
    <property type="evidence" value="ECO:0007669"/>
    <property type="project" value="InterPro"/>
</dbReference>
<name>A0A0A8JZX6_9HYPH</name>
<keyword evidence="9" id="KW-0753">Steroid metabolism</keyword>
<evidence type="ECO:0000256" key="2">
    <source>
        <dbReference type="ARBA" id="ARBA00010790"/>
    </source>
</evidence>
<organism evidence="18 19">
    <name type="scientific">Methyloceanibacter caenitepidi</name>
    <dbReference type="NCBI Taxonomy" id="1384459"/>
    <lineage>
        <taxon>Bacteria</taxon>
        <taxon>Pseudomonadati</taxon>
        <taxon>Pseudomonadota</taxon>
        <taxon>Alphaproteobacteria</taxon>
        <taxon>Hyphomicrobiales</taxon>
        <taxon>Hyphomicrobiaceae</taxon>
        <taxon>Methyloceanibacter</taxon>
    </lineage>
</organism>
<dbReference type="Gene3D" id="3.50.50.60">
    <property type="entry name" value="FAD/NAD(P)-binding domain"/>
    <property type="match status" value="3"/>
</dbReference>
<evidence type="ECO:0000256" key="14">
    <source>
        <dbReference type="ARBA" id="ARBA00049744"/>
    </source>
</evidence>
<evidence type="ECO:0000256" key="9">
    <source>
        <dbReference type="ARBA" id="ARBA00023221"/>
    </source>
</evidence>
<dbReference type="Proteomes" id="UP000031643">
    <property type="component" value="Chromosome"/>
</dbReference>
<gene>
    <name evidence="18" type="ORF">GL4_0515</name>
</gene>
<dbReference type="KEGG" id="mcg:GL4_0515"/>
<keyword evidence="5 16" id="KW-0274">FAD</keyword>
<reference evidence="18 19" key="1">
    <citation type="submission" date="2014-09" db="EMBL/GenBank/DDBJ databases">
        <title>Genome sequencing of Methyloceanibacter caenitepidi Gela4.</title>
        <authorList>
            <person name="Takeuchi M."/>
            <person name="Susumu S."/>
            <person name="Kamagata Y."/>
            <person name="Oshima K."/>
            <person name="Hattori M."/>
            <person name="Iwasaki W."/>
        </authorList>
    </citation>
    <scope>NUCLEOTIDE SEQUENCE [LARGE SCALE GENOMIC DNA]</scope>
    <source>
        <strain evidence="18 19">Gela4</strain>
    </source>
</reference>
<dbReference type="PANTHER" id="PTHR47470:SF1">
    <property type="entry name" value="FAD-DEPENDENT OXIDOREDUCTASE 2 FAD BINDING DOMAIN-CONTAINING PROTEIN"/>
    <property type="match status" value="1"/>
</dbReference>
<dbReference type="EC" id="1.1.3.6" evidence="13"/>
<comment type="similarity">
    <text evidence="2 16">Belongs to the GMC oxidoreductase family.</text>
</comment>
<dbReference type="AlphaFoldDB" id="A0A0A8JZX6"/>
<evidence type="ECO:0000313" key="19">
    <source>
        <dbReference type="Proteomes" id="UP000031643"/>
    </source>
</evidence>
<keyword evidence="8" id="KW-1207">Sterol metabolism</keyword>
<evidence type="ECO:0000256" key="5">
    <source>
        <dbReference type="ARBA" id="ARBA00022827"/>
    </source>
</evidence>
<accession>A0A0A8JZX6</accession>
<protein>
    <recommendedName>
        <fullName evidence="14">Cholesterol oxidase</fullName>
        <ecNumber evidence="13">1.1.3.6</ecNumber>
        <ecNumber evidence="11">5.3.3.1</ecNumber>
    </recommendedName>
    <alternativeName>
        <fullName evidence="15">Cholesterol isomerase</fullName>
    </alternativeName>
</protein>
<comment type="pathway">
    <text evidence="12">Steroid metabolism; cholesterol degradation.</text>
</comment>
<sequence>MQQPVTLSLDRLAMRPAYDVVVVGSGYGGGIAASRLSRAGQRVCVLERGREVPVGGFPARLPELRRELQVHSGKKRSGSGTGLYDVRLGSDINVVVGCGLGGGSLINAGVALRPDARVFADRVWPDAIRDDGLLDLGFARAAAMLRPARYAGAPELTKYRALEAASGVFGKAPVTAPITVSFDEVVNPAGIAQAACTLCGDCCSGCNVGAKNSVAVTYLADAKTHGAEIFTELSVSHVEKLSGGWRVHFFSTGDAGEASSVDAKTVFLGAGTLGSTEILLRSRERGLSTSDRLGMGFSANGDIIAFALGGKNRVNAVGVGEPPKFSEDPVGTSVAGQIELPDDDDLNASMIIQEGTMPSSVAPLLPVFFIAGGRLLGAAQSLIKGVYKGPLSHLQSFFCVSHDEALGRLVLKDDAIQVDWPDVAKQDVYARVDAALTKAAEFVGGRYIKNPLAATNMGSKPATAHPLGGCGMGETAESGTVNHKCQVFAGPRGDETHAGLYVCDGSVMPRSLGCNPLLTISALAERAMVQFARDHNLGFDTEPIRPQAELEATA</sequence>
<evidence type="ECO:0000256" key="15">
    <source>
        <dbReference type="ARBA" id="ARBA00049778"/>
    </source>
</evidence>
<evidence type="ECO:0000256" key="1">
    <source>
        <dbReference type="ARBA" id="ARBA00001974"/>
    </source>
</evidence>
<dbReference type="GO" id="GO:0004769">
    <property type="term" value="F:steroid Delta-isomerase activity"/>
    <property type="evidence" value="ECO:0007669"/>
    <property type="project" value="UniProtKB-EC"/>
</dbReference>
<dbReference type="SUPFAM" id="SSF51905">
    <property type="entry name" value="FAD/NAD(P)-binding domain"/>
    <property type="match status" value="1"/>
</dbReference>
<keyword evidence="3" id="KW-0153">Cholesterol metabolism</keyword>
<dbReference type="InterPro" id="IPR000172">
    <property type="entry name" value="GMC_OxRdtase_N"/>
</dbReference>
<dbReference type="Pfam" id="PF00732">
    <property type="entry name" value="GMC_oxred_N"/>
    <property type="match status" value="1"/>
</dbReference>
<evidence type="ECO:0000256" key="16">
    <source>
        <dbReference type="RuleBase" id="RU003968"/>
    </source>
</evidence>
<keyword evidence="10" id="KW-0413">Isomerase</keyword>